<name>A0A9W7G3T3_9STRA</name>
<protein>
    <submittedName>
        <fullName evidence="2">Uncharacterized protein</fullName>
    </submittedName>
</protein>
<dbReference type="AlphaFoldDB" id="A0A9W7G3T3"/>
<gene>
    <name evidence="2" type="ORF">TrCOL_g1069</name>
</gene>
<accession>A0A9W7G3T3</accession>
<organism evidence="2 3">
    <name type="scientific">Triparma columacea</name>
    <dbReference type="NCBI Taxonomy" id="722753"/>
    <lineage>
        <taxon>Eukaryota</taxon>
        <taxon>Sar</taxon>
        <taxon>Stramenopiles</taxon>
        <taxon>Ochrophyta</taxon>
        <taxon>Bolidophyceae</taxon>
        <taxon>Parmales</taxon>
        <taxon>Triparmaceae</taxon>
        <taxon>Triparma</taxon>
    </lineage>
</organism>
<feature type="compositionally biased region" description="Low complexity" evidence="1">
    <location>
        <begin position="423"/>
        <end position="474"/>
    </location>
</feature>
<comment type="caution">
    <text evidence="2">The sequence shown here is derived from an EMBL/GenBank/DDBJ whole genome shotgun (WGS) entry which is preliminary data.</text>
</comment>
<feature type="compositionally biased region" description="Basic residues" evidence="1">
    <location>
        <begin position="529"/>
        <end position="540"/>
    </location>
</feature>
<dbReference type="Proteomes" id="UP001165065">
    <property type="component" value="Unassembled WGS sequence"/>
</dbReference>
<feature type="region of interest" description="Disordered" evidence="1">
    <location>
        <begin position="271"/>
        <end position="347"/>
    </location>
</feature>
<feature type="region of interest" description="Disordered" evidence="1">
    <location>
        <begin position="383"/>
        <end position="540"/>
    </location>
</feature>
<evidence type="ECO:0000313" key="3">
    <source>
        <dbReference type="Proteomes" id="UP001165065"/>
    </source>
</evidence>
<dbReference type="EMBL" id="BRYA01000735">
    <property type="protein sequence ID" value="GMI31096.1"/>
    <property type="molecule type" value="Genomic_DNA"/>
</dbReference>
<dbReference type="OrthoDB" id="167865at2759"/>
<feature type="compositionally biased region" description="Low complexity" evidence="1">
    <location>
        <begin position="319"/>
        <end position="337"/>
    </location>
</feature>
<evidence type="ECO:0000313" key="2">
    <source>
        <dbReference type="EMBL" id="GMI31096.1"/>
    </source>
</evidence>
<keyword evidence="3" id="KW-1185">Reference proteome</keyword>
<evidence type="ECO:0000256" key="1">
    <source>
        <dbReference type="SAM" id="MobiDB-lite"/>
    </source>
</evidence>
<sequence length="540" mass="58777">MADILQGGSSGWVEGMESFSLPETGVGGVSNKRAKPQTQLEALQSEMKLLHWHKLANEAALKAALIRTKKMKRTDSVNPPKETLQEKAEWMQQIIEEEQAKPLQVGKDYILKYEEEEKRNEAALQKQVEHHVTCLKNLKDTIDKRAQIKQKKQQFKDFKAQVNAERKAVLEGKISAEQRFRVKASTASGEGSGEGGKSKGALATVIGSLDKLVELEKRISSLESDNMLDRVKDGASVPQQKLERMKLAFSKKRSEPKPGIPAKSYYSVRVQQGKRGGGRGVRGTMKGLGRAERNKAKSKTMGGAFMTQKKNLRGNPYLSSTSGVARGSGRSAVAARSKPSTLRERREVHKVKRENENLRRERMKGRGASGGVKTRNVSMARFENIRNQQRGRIESIRRTGKPTTTAKSKTYGGDSTAGRRGQGRTVNTRVNRTGRQRAGAPRGRAGAPRGRAGAPSQRGAAGAGRGAQRTGARPRPAPRGRAGGYKTVSGVSRNTQPKPRGASSFPAVKGATTGSMGARAGGSGLRAVRANRSKARKQLW</sequence>
<proteinExistence type="predicted"/>
<reference evidence="3" key="1">
    <citation type="journal article" date="2023" name="Commun. Biol.">
        <title>Genome analysis of Parmales, the sister group of diatoms, reveals the evolutionary specialization of diatoms from phago-mixotrophs to photoautotrophs.</title>
        <authorList>
            <person name="Ban H."/>
            <person name="Sato S."/>
            <person name="Yoshikawa S."/>
            <person name="Yamada K."/>
            <person name="Nakamura Y."/>
            <person name="Ichinomiya M."/>
            <person name="Sato N."/>
            <person name="Blanc-Mathieu R."/>
            <person name="Endo H."/>
            <person name="Kuwata A."/>
            <person name="Ogata H."/>
        </authorList>
    </citation>
    <scope>NUCLEOTIDE SEQUENCE [LARGE SCALE GENOMIC DNA]</scope>
</reference>